<dbReference type="Gene3D" id="2.20.110.10">
    <property type="entry name" value="Histone H3 K4-specific methyltransferase SET7/9 N-terminal domain"/>
    <property type="match status" value="3"/>
</dbReference>
<name>A0ABV8ENW0_9BACT</name>
<dbReference type="SUPFAM" id="SSF82185">
    <property type="entry name" value="Histone H3 K4-specific methyltransferase SET7/9 N-terminal domain"/>
    <property type="match status" value="5"/>
</dbReference>
<proteinExistence type="predicted"/>
<comment type="caution">
    <text evidence="1">The sequence shown here is derived from an EMBL/GenBank/DDBJ whole genome shotgun (WGS) entry which is preliminary data.</text>
</comment>
<dbReference type="PANTHER" id="PTHR33706:SF1">
    <property type="entry name" value="TPR REPEAT PROTEIN"/>
    <property type="match status" value="1"/>
</dbReference>
<dbReference type="Pfam" id="PF07661">
    <property type="entry name" value="MORN_2"/>
    <property type="match status" value="5"/>
</dbReference>
<dbReference type="Gene3D" id="3.90.930.1">
    <property type="match status" value="2"/>
</dbReference>
<sequence length="537" mass="62335">MEIYRPNKLKNFLALFVLFLTPVLIFAQSVVTVYNPDSTFAGTGILINERMDGLWKFENPKTGELLQITNFTNGVRNGKAISYHDGKVKRIETEYKDDMLHGPFKEYDIFGNLKIELVFKDSIPVGPFREYFPKTAKASNFDPLIIKKEGNYVNGKKDGLWITYFEFLPQTIAIKETYKDDILHGPYQEYFFEGILMTEVNYVNGKPDGDYKRYAGRNQIWEEGKFKNGRKIGKWSAFFPGTKVLESEKFYDDNGNRTGEWKFYYENKRTARIEKYENDIPVGTWEEFFPNRNLSKRKTYELGVPVGEYIEYHSNGATSVSGQYKGGVKDGLWRNFFPDGELYSIGEYKSDLKSGLWKYFNKIGILIAEGEYNLGSEHGQWFYYYDGGQLKSVGSYFYGFEEGTWGLFYDNKNLNQEEYWSNGRLTNIGEYYSYDGSKTFDKGTLKDGNGTRITYYVSGKKESEGNYSNGKPEGKWSYFHENGRIASEGQMIEGKKEGNWRYFNINGRLEQVIIFKDDEVVPPKGPEDEVKFKTFED</sequence>
<gene>
    <name evidence="1" type="ORF">ACFOUP_09820</name>
</gene>
<evidence type="ECO:0000313" key="2">
    <source>
        <dbReference type="Proteomes" id="UP001595766"/>
    </source>
</evidence>
<dbReference type="Proteomes" id="UP001595766">
    <property type="component" value="Unassembled WGS sequence"/>
</dbReference>
<dbReference type="RefSeq" id="WP_241296288.1">
    <property type="nucleotide sequence ID" value="NZ_JAKZGR010000013.1"/>
</dbReference>
<organism evidence="1 2">
    <name type="scientific">Belliella kenyensis</name>
    <dbReference type="NCBI Taxonomy" id="1472724"/>
    <lineage>
        <taxon>Bacteria</taxon>
        <taxon>Pseudomonadati</taxon>
        <taxon>Bacteroidota</taxon>
        <taxon>Cytophagia</taxon>
        <taxon>Cytophagales</taxon>
        <taxon>Cyclobacteriaceae</taxon>
        <taxon>Belliella</taxon>
    </lineage>
</organism>
<dbReference type="PANTHER" id="PTHR33706">
    <property type="entry name" value="MORN VARIANT REPEAT PROTEIN"/>
    <property type="match status" value="1"/>
</dbReference>
<evidence type="ECO:0000313" key="1">
    <source>
        <dbReference type="EMBL" id="MFC3976672.1"/>
    </source>
</evidence>
<keyword evidence="2" id="KW-1185">Reference proteome</keyword>
<reference evidence="2" key="1">
    <citation type="journal article" date="2019" name="Int. J. Syst. Evol. Microbiol.">
        <title>The Global Catalogue of Microorganisms (GCM) 10K type strain sequencing project: providing services to taxonomists for standard genome sequencing and annotation.</title>
        <authorList>
            <consortium name="The Broad Institute Genomics Platform"/>
            <consortium name="The Broad Institute Genome Sequencing Center for Infectious Disease"/>
            <person name="Wu L."/>
            <person name="Ma J."/>
        </authorList>
    </citation>
    <scope>NUCLEOTIDE SEQUENCE [LARGE SCALE GENOMIC DNA]</scope>
    <source>
        <strain evidence="2">CECT 8551</strain>
    </source>
</reference>
<protein>
    <submittedName>
        <fullName evidence="1">Toxin-antitoxin system YwqK family antitoxin</fullName>
    </submittedName>
</protein>
<dbReference type="EMBL" id="JBHSAV010000045">
    <property type="protein sequence ID" value="MFC3976672.1"/>
    <property type="molecule type" value="Genomic_DNA"/>
</dbReference>
<dbReference type="InterPro" id="IPR011652">
    <property type="entry name" value="MORN_2"/>
</dbReference>
<accession>A0ABV8ENW0</accession>